<dbReference type="KEGG" id="dph:EHF33_09805"/>
<dbReference type="Proteomes" id="UP000276417">
    <property type="component" value="Chromosome 1"/>
</dbReference>
<organism evidence="2 3">
    <name type="scientific">Deinococcus psychrotolerans</name>
    <dbReference type="NCBI Taxonomy" id="2489213"/>
    <lineage>
        <taxon>Bacteria</taxon>
        <taxon>Thermotogati</taxon>
        <taxon>Deinococcota</taxon>
        <taxon>Deinococci</taxon>
        <taxon>Deinococcales</taxon>
        <taxon>Deinococcaceae</taxon>
        <taxon>Deinococcus</taxon>
    </lineage>
</organism>
<dbReference type="SUPFAM" id="SSF55729">
    <property type="entry name" value="Acyl-CoA N-acyltransferases (Nat)"/>
    <property type="match status" value="1"/>
</dbReference>
<gene>
    <name evidence="2" type="ORF">EHF33_09805</name>
</gene>
<dbReference type="CDD" id="cd04301">
    <property type="entry name" value="NAT_SF"/>
    <property type="match status" value="1"/>
</dbReference>
<dbReference type="RefSeq" id="WP_124870673.1">
    <property type="nucleotide sequence ID" value="NZ_CP034183.1"/>
</dbReference>
<dbReference type="PROSITE" id="PS51186">
    <property type="entry name" value="GNAT"/>
    <property type="match status" value="1"/>
</dbReference>
<dbReference type="Gene3D" id="3.40.630.30">
    <property type="match status" value="1"/>
</dbReference>
<dbReference type="EMBL" id="CP034183">
    <property type="protein sequence ID" value="AZI42998.1"/>
    <property type="molecule type" value="Genomic_DNA"/>
</dbReference>
<dbReference type="Pfam" id="PF00583">
    <property type="entry name" value="Acetyltransf_1"/>
    <property type="match status" value="1"/>
</dbReference>
<name>A0A3G8YCF1_9DEIO</name>
<proteinExistence type="predicted"/>
<protein>
    <submittedName>
        <fullName evidence="2">GNAT family N-acetyltransferase</fullName>
    </submittedName>
</protein>
<dbReference type="OrthoDB" id="2350893at2"/>
<accession>A0A3G8YCF1</accession>
<dbReference type="InterPro" id="IPR016181">
    <property type="entry name" value="Acyl_CoA_acyltransferase"/>
</dbReference>
<sequence length="250" mass="26690">MTTVQTTPLQRVEAALAESWRGYPGEWTTFGPLSAVYAGPDLPINVALGETDQENAAEVLAQIEDFYALHSQAAALLVHSHAHPALFTALAARNYHLDYLLHTYACTLSSASSAPVFDVEEMTPDEWAEITPQAFGAQSREMMRLAAGVPDVLRLGVRRGGQWAGFGAVTVMPDAQGGVALLFSAGTLPEFRGQGIQSVLLAARLQSAREQGATLAAVDVAPNSVSERNVKRAGFEMVGARLNFVQAQPL</sequence>
<dbReference type="GO" id="GO:0016747">
    <property type="term" value="F:acyltransferase activity, transferring groups other than amino-acyl groups"/>
    <property type="evidence" value="ECO:0007669"/>
    <property type="project" value="InterPro"/>
</dbReference>
<evidence type="ECO:0000313" key="2">
    <source>
        <dbReference type="EMBL" id="AZI42998.1"/>
    </source>
</evidence>
<keyword evidence="3" id="KW-1185">Reference proteome</keyword>
<evidence type="ECO:0000313" key="3">
    <source>
        <dbReference type="Proteomes" id="UP000276417"/>
    </source>
</evidence>
<reference evidence="2 3" key="1">
    <citation type="submission" date="2018-11" db="EMBL/GenBank/DDBJ databases">
        <title>Deinococcus shelandsis sp. nov., isolated from South Shetland Islands soil of Antarctica.</title>
        <authorList>
            <person name="Tian J."/>
        </authorList>
    </citation>
    <scope>NUCLEOTIDE SEQUENCE [LARGE SCALE GENOMIC DNA]</scope>
    <source>
        <strain evidence="2 3">S14-83T</strain>
    </source>
</reference>
<feature type="domain" description="N-acetyltransferase" evidence="1">
    <location>
        <begin position="114"/>
        <end position="250"/>
    </location>
</feature>
<keyword evidence="2" id="KW-0808">Transferase</keyword>
<dbReference type="InterPro" id="IPR000182">
    <property type="entry name" value="GNAT_dom"/>
</dbReference>
<dbReference type="AlphaFoldDB" id="A0A3G8YCF1"/>
<evidence type="ECO:0000259" key="1">
    <source>
        <dbReference type="PROSITE" id="PS51186"/>
    </source>
</evidence>